<feature type="binding site" description="via carbamate group" evidence="15">
    <location>
        <position position="121"/>
    </location>
    <ligand>
        <name>Mg(2+)</name>
        <dbReference type="ChEBI" id="CHEBI:18420"/>
    </ligand>
</feature>
<evidence type="ECO:0000256" key="4">
    <source>
        <dbReference type="ARBA" id="ARBA00022714"/>
    </source>
</evidence>
<dbReference type="UniPathway" id="UPA00049">
    <property type="reaction ID" value="UER00061"/>
</dbReference>
<accession>W8TJ59</accession>
<evidence type="ECO:0000256" key="12">
    <source>
        <dbReference type="ARBA" id="ARBA00029436"/>
    </source>
</evidence>
<dbReference type="GO" id="GO:0051537">
    <property type="term" value="F:2 iron, 2 sulfur cluster binding"/>
    <property type="evidence" value="ECO:0007669"/>
    <property type="project" value="UniProtKB-UniRule"/>
</dbReference>
<dbReference type="OrthoDB" id="9807077at2"/>
<dbReference type="InterPro" id="IPR000581">
    <property type="entry name" value="ILV_EDD_N"/>
</dbReference>
<dbReference type="Proteomes" id="UP000019591">
    <property type="component" value="Chromosome"/>
</dbReference>
<reference evidence="18 19" key="1">
    <citation type="journal article" date="2014" name="Genome Announc.">
        <title>Complete Genome Sequence of Amino Acid-Utilizing Eubacterium acidaminophilum al-2 (DSM 3953).</title>
        <authorList>
            <person name="Poehlein A."/>
            <person name="Andreesen J.R."/>
            <person name="Daniel R."/>
        </authorList>
    </citation>
    <scope>NUCLEOTIDE SEQUENCE [LARGE SCALE GENOMIC DNA]</scope>
    <source>
        <strain evidence="18 19">DSM 3953</strain>
    </source>
</reference>
<evidence type="ECO:0000256" key="7">
    <source>
        <dbReference type="ARBA" id="ARBA00023004"/>
    </source>
</evidence>
<dbReference type="PANTHER" id="PTHR43661">
    <property type="entry name" value="D-XYLONATE DEHYDRATASE"/>
    <property type="match status" value="1"/>
</dbReference>
<evidence type="ECO:0000256" key="11">
    <source>
        <dbReference type="ARBA" id="ARBA00029304"/>
    </source>
</evidence>
<feature type="binding site" evidence="15">
    <location>
        <position position="441"/>
    </location>
    <ligand>
        <name>Mg(2+)</name>
        <dbReference type="ChEBI" id="CHEBI:18420"/>
    </ligand>
</feature>
<dbReference type="InterPro" id="IPR056740">
    <property type="entry name" value="ILV_EDD_C"/>
</dbReference>
<dbReference type="InterPro" id="IPR037237">
    <property type="entry name" value="IlvD/EDD_N"/>
</dbReference>
<dbReference type="Gene3D" id="3.50.30.80">
    <property type="entry name" value="IlvD/EDD C-terminal domain-like"/>
    <property type="match status" value="1"/>
</dbReference>
<evidence type="ECO:0000256" key="1">
    <source>
        <dbReference type="ARBA" id="ARBA00001946"/>
    </source>
</evidence>
<dbReference type="Pfam" id="PF24877">
    <property type="entry name" value="ILV_EDD_C"/>
    <property type="match status" value="1"/>
</dbReference>
<evidence type="ECO:0000313" key="19">
    <source>
        <dbReference type="Proteomes" id="UP000019591"/>
    </source>
</evidence>
<dbReference type="PROSITE" id="PS00887">
    <property type="entry name" value="ILVD_EDD_2"/>
    <property type="match status" value="1"/>
</dbReference>
<proteinExistence type="inferred from homology"/>
<comment type="cofactor">
    <cofactor evidence="1 15">
        <name>Mg(2+)</name>
        <dbReference type="ChEBI" id="CHEBI:18420"/>
    </cofactor>
</comment>
<gene>
    <name evidence="15 18" type="primary">ilvD</name>
    <name evidence="18" type="ORF">EAL2_c09330</name>
</gene>
<dbReference type="HAMAP" id="MF_00012">
    <property type="entry name" value="IlvD"/>
    <property type="match status" value="1"/>
</dbReference>
<comment type="catalytic activity">
    <reaction evidence="11">
        <text>(2R)-2,3-dihydroxy-3-methylbutanoate = 3-methyl-2-oxobutanoate + H2O</text>
        <dbReference type="Rhea" id="RHEA:24809"/>
        <dbReference type="ChEBI" id="CHEBI:11851"/>
        <dbReference type="ChEBI" id="CHEBI:15377"/>
        <dbReference type="ChEBI" id="CHEBI:49072"/>
        <dbReference type="EC" id="4.2.1.9"/>
    </reaction>
    <physiologicalReaction direction="left-to-right" evidence="11">
        <dbReference type="Rhea" id="RHEA:24810"/>
    </physiologicalReaction>
</comment>
<evidence type="ECO:0000256" key="8">
    <source>
        <dbReference type="ARBA" id="ARBA00023014"/>
    </source>
</evidence>
<feature type="domain" description="Dihydroxy-acid/6-phosphogluconate dehydratase C-terminal" evidence="17">
    <location>
        <begin position="357"/>
        <end position="547"/>
    </location>
</feature>
<name>W8TJ59_PEPAC</name>
<evidence type="ECO:0000313" key="18">
    <source>
        <dbReference type="EMBL" id="AHM56232.1"/>
    </source>
</evidence>
<feature type="binding site" evidence="15">
    <location>
        <position position="120"/>
    </location>
    <ligand>
        <name>Mg(2+)</name>
        <dbReference type="ChEBI" id="CHEBI:18420"/>
    </ligand>
</feature>
<feature type="binding site" evidence="15">
    <location>
        <position position="78"/>
    </location>
    <ligand>
        <name>Mg(2+)</name>
        <dbReference type="ChEBI" id="CHEBI:18420"/>
    </ligand>
</feature>
<evidence type="ECO:0000256" key="2">
    <source>
        <dbReference type="ARBA" id="ARBA00006486"/>
    </source>
</evidence>
<dbReference type="Pfam" id="PF00920">
    <property type="entry name" value="ILVD_EDD_N"/>
    <property type="match status" value="1"/>
</dbReference>
<dbReference type="UniPathway" id="UPA00047">
    <property type="reaction ID" value="UER00057"/>
</dbReference>
<dbReference type="GO" id="GO:0009099">
    <property type="term" value="P:L-valine biosynthetic process"/>
    <property type="evidence" value="ECO:0007669"/>
    <property type="project" value="UniProtKB-UniRule"/>
</dbReference>
<dbReference type="GO" id="GO:0005829">
    <property type="term" value="C:cytosol"/>
    <property type="evidence" value="ECO:0007669"/>
    <property type="project" value="TreeGrafter"/>
</dbReference>
<keyword evidence="3 15" id="KW-0028">Amino-acid biosynthesis</keyword>
<comment type="subunit">
    <text evidence="15">Homodimer.</text>
</comment>
<dbReference type="STRING" id="1286171.EAL2_c09330"/>
<dbReference type="GO" id="GO:0009097">
    <property type="term" value="P:isoleucine biosynthetic process"/>
    <property type="evidence" value="ECO:0007669"/>
    <property type="project" value="UniProtKB-UniRule"/>
</dbReference>
<dbReference type="InterPro" id="IPR020558">
    <property type="entry name" value="DiOHA_6PGluconate_deHydtase_CS"/>
</dbReference>
<evidence type="ECO:0000259" key="16">
    <source>
        <dbReference type="Pfam" id="PF00920"/>
    </source>
</evidence>
<dbReference type="HOGENOM" id="CLU_014271_4_2_9"/>
<dbReference type="FunFam" id="3.50.30.80:FF:000001">
    <property type="entry name" value="Dihydroxy-acid dehydratase"/>
    <property type="match status" value="1"/>
</dbReference>
<evidence type="ECO:0000259" key="17">
    <source>
        <dbReference type="Pfam" id="PF24877"/>
    </source>
</evidence>
<keyword evidence="4 15" id="KW-0001">2Fe-2S</keyword>
<keyword evidence="9 15" id="KW-0456">Lyase</keyword>
<evidence type="ECO:0000256" key="5">
    <source>
        <dbReference type="ARBA" id="ARBA00022723"/>
    </source>
</evidence>
<organism evidence="18 19">
    <name type="scientific">Peptoclostridium acidaminophilum DSM 3953</name>
    <dbReference type="NCBI Taxonomy" id="1286171"/>
    <lineage>
        <taxon>Bacteria</taxon>
        <taxon>Bacillati</taxon>
        <taxon>Bacillota</taxon>
        <taxon>Clostridia</taxon>
        <taxon>Peptostreptococcales</taxon>
        <taxon>Peptoclostridiaceae</taxon>
        <taxon>Peptoclostridium</taxon>
    </lineage>
</organism>
<dbReference type="InterPro" id="IPR042096">
    <property type="entry name" value="Dihydro-acid_dehy_C"/>
</dbReference>
<dbReference type="RefSeq" id="WP_025435245.1">
    <property type="nucleotide sequence ID" value="NZ_CP007452.1"/>
</dbReference>
<dbReference type="eggNOG" id="COG0129">
    <property type="taxonomic scope" value="Bacteria"/>
</dbReference>
<keyword evidence="10 15" id="KW-0100">Branched-chain amino acid biosynthesis</keyword>
<feature type="active site" description="Proton acceptor" evidence="15">
    <location>
        <position position="467"/>
    </location>
</feature>
<keyword evidence="5 15" id="KW-0479">Metal-binding</keyword>
<keyword evidence="8 15" id="KW-0411">Iron-sulfur</keyword>
<keyword evidence="7 15" id="KW-0408">Iron</keyword>
<sequence>MNSQNVKLGMQKAPHRSLLKALGLTDKEIEKPFIGVVNSFNEVVPGHIHLRDIAEAVKKGILMEGGTPFEFPTIAVCDGIAMNHEGMRYSLASREIIADSIEIMVKAHAFDGIVLIPNCDKVVPGMMMAAARLDIPAIVVSGGPMLAGKVKGKAEDLTSVFEGVGAVTGKTMSQDELDCLEENACPTCGSCSGMFTANSMNCMSEALGLALPGNGTVPAVYAQRKRLAKEAGMAIMKLVREDIRPSQILTEKTFENALVVDMALGCSTNTVLHLTAIANEAGVKIDLDKINNISSKTPNLCRLRPAGPYHMEDLDAAGGISAVMNELSKANLLNMQELTVSGETVGEKISGCEKKYDVIAAIDKPYSSTGGIAVLKGTLAPDGGVVKKSAVVDEMLVSKGRAKVFDCEEDAVSAIFSGKIQKGDTVVIRYEGPKGGPGMREMLSPTSAIAGMGLDKDVSLITDGRFSGATRGAAIGHVSPEAAEGGPIAYIMDGDEIEIDMLKGVLNLLVSESELEERKNKIQLKGNSYGGYLGRYAKLVSSASEGAVFKK</sequence>
<comment type="similarity">
    <text evidence="2 15">Belongs to the IlvD/Edd family.</text>
</comment>
<dbReference type="EC" id="4.2.1.9" evidence="14 15"/>
<comment type="cofactor">
    <cofactor evidence="15">
        <name>[2Fe-2S] cluster</name>
        <dbReference type="ChEBI" id="CHEBI:190135"/>
    </cofactor>
    <text evidence="15">Binds 1 [2Fe-2S] cluster per subunit. This cluster acts as a Lewis acid cofactor.</text>
</comment>
<keyword evidence="6 15" id="KW-0460">Magnesium</keyword>
<evidence type="ECO:0000256" key="10">
    <source>
        <dbReference type="ARBA" id="ARBA00023304"/>
    </source>
</evidence>
<dbReference type="AlphaFoldDB" id="W8TJ59"/>
<dbReference type="KEGG" id="eac:EAL2_c09330"/>
<evidence type="ECO:0000256" key="9">
    <source>
        <dbReference type="ARBA" id="ARBA00023239"/>
    </source>
</evidence>
<dbReference type="PATRIC" id="fig|1286171.3.peg.883"/>
<dbReference type="GO" id="GO:0004160">
    <property type="term" value="F:dihydroxy-acid dehydratase activity"/>
    <property type="evidence" value="ECO:0007669"/>
    <property type="project" value="UniProtKB-UniRule"/>
</dbReference>
<evidence type="ECO:0000256" key="14">
    <source>
        <dbReference type="ARBA" id="ARBA00029490"/>
    </source>
</evidence>
<feature type="domain" description="Dihydroxy-acid/6-phosphogluconate dehydratase N-terminal" evidence="16">
    <location>
        <begin position="31"/>
        <end position="347"/>
    </location>
</feature>
<comment type="function">
    <text evidence="15">Functions in the biosynthesis of branched-chain amino acids. Catalyzes the dehydration of (2R,3R)-2,3-dihydroxy-3-methylpentanoate (2,3-dihydroxy-3-methylvalerate) into 2-oxo-3-methylpentanoate (2-oxo-3-methylvalerate) and of (2R)-2,3-dihydroxy-3-methylbutanoate (2,3-dihydroxyisovalerate) into 2-oxo-3-methylbutanoate (2-oxoisovalerate), the penultimate precursor to L-isoleucine and L-valine, respectively.</text>
</comment>
<dbReference type="InterPro" id="IPR004404">
    <property type="entry name" value="DihydroxyA_deHydtase"/>
</dbReference>
<comment type="pathway">
    <text evidence="12 15">Amino-acid biosynthesis; L-valine biosynthesis; L-valine from pyruvate: step 3/4.</text>
</comment>
<evidence type="ECO:0000256" key="15">
    <source>
        <dbReference type="HAMAP-Rule" id="MF_00012"/>
    </source>
</evidence>
<evidence type="ECO:0000256" key="13">
    <source>
        <dbReference type="ARBA" id="ARBA00029437"/>
    </source>
</evidence>
<feature type="modified residue" description="N6-carboxylysine" evidence="15">
    <location>
        <position position="121"/>
    </location>
</feature>
<comment type="catalytic activity">
    <reaction evidence="15">
        <text>(2R,3R)-2,3-dihydroxy-3-methylpentanoate = (S)-3-methyl-2-oxopentanoate + H2O</text>
        <dbReference type="Rhea" id="RHEA:27694"/>
        <dbReference type="ChEBI" id="CHEBI:15377"/>
        <dbReference type="ChEBI" id="CHEBI:35146"/>
        <dbReference type="ChEBI" id="CHEBI:49258"/>
        <dbReference type="EC" id="4.2.1.9"/>
    </reaction>
</comment>
<comment type="caution">
    <text evidence="15">Lacks conserved residue(s) required for the propagation of feature annotation.</text>
</comment>
<comment type="pathway">
    <text evidence="13 15">Amino-acid biosynthesis; L-isoleucine biosynthesis; L-isoleucine from 2-oxobutanoate: step 3/4.</text>
</comment>
<dbReference type="SUPFAM" id="SSF143975">
    <property type="entry name" value="IlvD/EDD N-terminal domain-like"/>
    <property type="match status" value="1"/>
</dbReference>
<keyword evidence="19" id="KW-1185">Reference proteome</keyword>
<evidence type="ECO:0000256" key="3">
    <source>
        <dbReference type="ARBA" id="ARBA00022605"/>
    </source>
</evidence>
<dbReference type="GO" id="GO:0000287">
    <property type="term" value="F:magnesium ion binding"/>
    <property type="evidence" value="ECO:0007669"/>
    <property type="project" value="UniProtKB-UniRule"/>
</dbReference>
<evidence type="ECO:0000256" key="6">
    <source>
        <dbReference type="ARBA" id="ARBA00022842"/>
    </source>
</evidence>
<dbReference type="PROSITE" id="PS00886">
    <property type="entry name" value="ILVD_EDD_1"/>
    <property type="match status" value="1"/>
</dbReference>
<dbReference type="PANTHER" id="PTHR43661:SF3">
    <property type="entry name" value="D-XYLONATE DEHYDRATASE YAGF-RELATED"/>
    <property type="match status" value="1"/>
</dbReference>
<dbReference type="EMBL" id="CP007452">
    <property type="protein sequence ID" value="AHM56232.1"/>
    <property type="molecule type" value="Genomic_DNA"/>
</dbReference>
<dbReference type="NCBIfam" id="NF002068">
    <property type="entry name" value="PRK00911.1"/>
    <property type="match status" value="1"/>
</dbReference>
<dbReference type="SUPFAM" id="SSF52016">
    <property type="entry name" value="LeuD/IlvD-like"/>
    <property type="match status" value="1"/>
</dbReference>
<dbReference type="NCBIfam" id="TIGR00110">
    <property type="entry name" value="ilvD"/>
    <property type="match status" value="1"/>
</dbReference>
<protein>
    <recommendedName>
        <fullName evidence="14 15">Dihydroxy-acid dehydratase</fullName>
        <shortName evidence="15">DAD</shortName>
        <ecNumber evidence="14 15">4.2.1.9</ecNumber>
    </recommendedName>
</protein>